<evidence type="ECO:0000313" key="2">
    <source>
        <dbReference type="Proteomes" id="UP000053105"/>
    </source>
</evidence>
<sequence>MKKEEYITYQLLQHNVQQRRQTSSLPRASKLFTQSDDQRFLTYGFNISMEKYVLETATTESPIYRGDPIYRESMVNEKLRNAGSDDNSIILQKKVIQTVSHTTTQPIVVQTIPTSTVQNFQADISNTLQDTAFRERKSQTVQISPQCVRTSQKSSIMRRSIA</sequence>
<organism evidence="1 2">
    <name type="scientific">Melipona quadrifasciata</name>
    <dbReference type="NCBI Taxonomy" id="166423"/>
    <lineage>
        <taxon>Eukaryota</taxon>
        <taxon>Metazoa</taxon>
        <taxon>Ecdysozoa</taxon>
        <taxon>Arthropoda</taxon>
        <taxon>Hexapoda</taxon>
        <taxon>Insecta</taxon>
        <taxon>Pterygota</taxon>
        <taxon>Neoptera</taxon>
        <taxon>Endopterygota</taxon>
        <taxon>Hymenoptera</taxon>
        <taxon>Apocrita</taxon>
        <taxon>Aculeata</taxon>
        <taxon>Apoidea</taxon>
        <taxon>Anthophila</taxon>
        <taxon>Apidae</taxon>
        <taxon>Melipona</taxon>
    </lineage>
</organism>
<gene>
    <name evidence="1" type="ORF">WN51_13328</name>
</gene>
<keyword evidence="2" id="KW-1185">Reference proteome</keyword>
<name>A0A0N0U5R1_9HYME</name>
<reference evidence="1 2" key="1">
    <citation type="submission" date="2015-07" db="EMBL/GenBank/DDBJ databases">
        <title>The genome of Melipona quadrifasciata.</title>
        <authorList>
            <person name="Pan H."/>
            <person name="Kapheim K."/>
        </authorList>
    </citation>
    <scope>NUCLEOTIDE SEQUENCE [LARGE SCALE GENOMIC DNA]</scope>
    <source>
        <strain evidence="1">0111107301</strain>
        <tissue evidence="1">Whole body</tissue>
    </source>
</reference>
<accession>A0A0N0U5R1</accession>
<protein>
    <submittedName>
        <fullName evidence="1">Uncharacterized protein</fullName>
    </submittedName>
</protein>
<dbReference type="Proteomes" id="UP000053105">
    <property type="component" value="Unassembled WGS sequence"/>
</dbReference>
<evidence type="ECO:0000313" key="1">
    <source>
        <dbReference type="EMBL" id="KOX75844.1"/>
    </source>
</evidence>
<proteinExistence type="predicted"/>
<dbReference type="EMBL" id="KQ435757">
    <property type="protein sequence ID" value="KOX75844.1"/>
    <property type="molecule type" value="Genomic_DNA"/>
</dbReference>
<dbReference type="AlphaFoldDB" id="A0A0N0U5R1"/>